<feature type="compositionally biased region" description="Polar residues" evidence="13">
    <location>
        <begin position="1265"/>
        <end position="1292"/>
    </location>
</feature>
<keyword evidence="4" id="KW-0547">Nucleotide-binding</keyword>
<evidence type="ECO:0000256" key="6">
    <source>
        <dbReference type="ARBA" id="ARBA00022840"/>
    </source>
</evidence>
<feature type="region of interest" description="Disordered" evidence="13">
    <location>
        <begin position="1265"/>
        <end position="1403"/>
    </location>
</feature>
<evidence type="ECO:0000256" key="13">
    <source>
        <dbReference type="SAM" id="MobiDB-lite"/>
    </source>
</evidence>
<name>A0AAV2PAX4_9HYME</name>
<evidence type="ECO:0000256" key="7">
    <source>
        <dbReference type="ARBA" id="ARBA00023054"/>
    </source>
</evidence>
<dbReference type="GO" id="GO:0005634">
    <property type="term" value="C:nucleus"/>
    <property type="evidence" value="ECO:0007669"/>
    <property type="project" value="UniProtKB-SubCell"/>
</dbReference>
<sequence>MVSDSQERMNTSDDGMEIEGRNAEYDEEDGLRVDDEIYIPPPLRTFSEVDTTGPRLMITKIVNENFKSYAGTTTIGPFHKSFSAIVGPNGSGKSNVIDSMLFVFGYRASKIRSKKISVLIHNSSEYSNLNSCTVSVHFQKIIDKELGGDYEVIPDSEFVISRTAFKDNSSYYELDKKKVQFKEIAKVLRSHGVDLDHNRFLILQGEVEQIAMMKPKGQNENDTGMLEFLEDIIGTSRYKEPLAKLADKVEMLTERRIEKLHRLRVVQKEKESLEEPMQDAVQYLKMENAIIKLQHQLYHCKRSEALKELAEHEAKNTILDKEQNALMGEMKNVHEQKEEKTKVIKEKSKKWDALQRQKDDATARFDKVRKQDESLHAELVETNKRRKANISSAKTERSKMEELLKVPEKNTKDIEECESLIKTYVSNKEKEEAALATLMAGLRIQTEPLLNERSKLEKELISLRKNVDQAKAAYDIAQSELELYTSVEKNEKEKLESLRESVEKTASTLKERQKQLTLFERKIPATENSLKEAQGELNEAKAREVEKTAQLKKMRITFEEQRSAMQASKSRNRILDALMREKREGRIPGIFGRLGDLGAIDAKYDVAVSTACGPLDNIVVDTLATAQECVTYLRQHNIGRATFIPLEKQQRFLSRCHSKIQTPENVHRLFDLIKVEDEQVLPAFYYGLQDTLVAQDLDQATRIAYGKTRYRVVTLKGELIELSGTMSGGGRTVLRGRMGQKVVRSEPSNADIEKLQSQLDAVFEECNSLRAKQQPLEQQIHVLTTALQDMKVDRQKFSIEVQTLREQGPSLQAQLEAQKKKTADSISDPKKVAQLRQALDAAKLHLDKVKESSASVEREVERINSNIDDISGNRVRDQQKKIAQLTKSIDKAKAEVCRLQVSIKTAERNVKKTEKHIETLESDVHACEERLRIIQKEKSELEERARVILDELKEFNEALTERDDSISSLRDDLNELQAQEDKMKALKIDLDQKLHETRILLKELQQVIPEYNRKIANLKLRAIPRETLEPLKDLTEEEVDQLDAKMVTQNLQKARKRLPDQVPNMQIIADYQEKDALYIRRASDLEQMTLTRNKMRDIYETARRRRIQEFQDGFSLITTKLKEMYQMITLGGDAELELVDSLDPFSEGIAFSVRPPKKSWKSIGNLSGGEKTLSSLALVFALHHYKPTPLYFMDEIDAALDFKNVSIVGNYIKERTKNAQFIVISLRSNMFELADYLVGIYKTHNCSKSMTLNLGRYYHNNGISPPTQLTSKTYASQATQRSQERQLTQCVQVGSRKENTAPATNNNAKETQSTEETLSAKDNKAKRMSSNVEKTPAAKSNNAKKTPKKEQPEADRLSLPELAVCPTPQKTPARRSNRLASKSTETPENVNKEPVNKKRKLMK</sequence>
<protein>
    <recommendedName>
        <fullName evidence="11">Structural maintenance of chromosomes protein</fullName>
    </recommendedName>
</protein>
<dbReference type="GO" id="GO:0051301">
    <property type="term" value="P:cell division"/>
    <property type="evidence" value="ECO:0007669"/>
    <property type="project" value="UniProtKB-KW"/>
</dbReference>
<dbReference type="SUPFAM" id="SSF52540">
    <property type="entry name" value="P-loop containing nucleoside triphosphate hydrolases"/>
    <property type="match status" value="1"/>
</dbReference>
<dbReference type="InterPro" id="IPR036277">
    <property type="entry name" value="SMC_hinge_sf"/>
</dbReference>
<feature type="coiled-coil region" evidence="12">
    <location>
        <begin position="302"/>
        <end position="364"/>
    </location>
</feature>
<evidence type="ECO:0000256" key="5">
    <source>
        <dbReference type="ARBA" id="ARBA00022776"/>
    </source>
</evidence>
<feature type="domain" description="SMC hinge" evidence="14">
    <location>
        <begin position="588"/>
        <end position="704"/>
    </location>
</feature>
<feature type="compositionally biased region" description="Basic and acidic residues" evidence="13">
    <location>
        <begin position="1348"/>
        <end position="1358"/>
    </location>
</feature>
<dbReference type="InterPro" id="IPR010935">
    <property type="entry name" value="SMC_hinge"/>
</dbReference>
<evidence type="ECO:0000256" key="11">
    <source>
        <dbReference type="PIRNR" id="PIRNR005719"/>
    </source>
</evidence>
<keyword evidence="6" id="KW-0067">ATP-binding</keyword>
<dbReference type="GO" id="GO:0016887">
    <property type="term" value="F:ATP hydrolysis activity"/>
    <property type="evidence" value="ECO:0007669"/>
    <property type="project" value="InterPro"/>
</dbReference>
<evidence type="ECO:0000256" key="8">
    <source>
        <dbReference type="ARBA" id="ARBA00023067"/>
    </source>
</evidence>
<keyword evidence="10" id="KW-0131">Cell cycle</keyword>
<evidence type="ECO:0000256" key="1">
    <source>
        <dbReference type="ARBA" id="ARBA00004123"/>
    </source>
</evidence>
<dbReference type="Gene3D" id="3.30.70.1620">
    <property type="match status" value="1"/>
</dbReference>
<evidence type="ECO:0000256" key="10">
    <source>
        <dbReference type="ARBA" id="ARBA00023306"/>
    </source>
</evidence>
<accession>A0AAV2PAX4</accession>
<dbReference type="Proteomes" id="UP001497644">
    <property type="component" value="Chromosome 9"/>
</dbReference>
<feature type="coiled-coil region" evidence="12">
    <location>
        <begin position="752"/>
        <end position="807"/>
    </location>
</feature>
<dbReference type="Pfam" id="PF06470">
    <property type="entry name" value="SMC_hinge"/>
    <property type="match status" value="1"/>
</dbReference>
<comment type="subcellular location">
    <subcellularLocation>
        <location evidence="1 11">Nucleus</location>
    </subcellularLocation>
</comment>
<evidence type="ECO:0000313" key="16">
    <source>
        <dbReference type="Proteomes" id="UP001497644"/>
    </source>
</evidence>
<evidence type="ECO:0000259" key="14">
    <source>
        <dbReference type="SMART" id="SM00968"/>
    </source>
</evidence>
<organism evidence="15 16">
    <name type="scientific">Lasius platythorax</name>
    <dbReference type="NCBI Taxonomy" id="488582"/>
    <lineage>
        <taxon>Eukaryota</taxon>
        <taxon>Metazoa</taxon>
        <taxon>Ecdysozoa</taxon>
        <taxon>Arthropoda</taxon>
        <taxon>Hexapoda</taxon>
        <taxon>Insecta</taxon>
        <taxon>Pterygota</taxon>
        <taxon>Neoptera</taxon>
        <taxon>Endopterygota</taxon>
        <taxon>Hymenoptera</taxon>
        <taxon>Apocrita</taxon>
        <taxon>Aculeata</taxon>
        <taxon>Formicoidea</taxon>
        <taxon>Formicidae</taxon>
        <taxon>Formicinae</taxon>
        <taxon>Lasius</taxon>
        <taxon>Lasius</taxon>
    </lineage>
</organism>
<dbReference type="GO" id="GO:0000796">
    <property type="term" value="C:condensin complex"/>
    <property type="evidence" value="ECO:0007669"/>
    <property type="project" value="TreeGrafter"/>
</dbReference>
<keyword evidence="16" id="KW-1185">Reference proteome</keyword>
<feature type="coiled-coil region" evidence="12">
    <location>
        <begin position="832"/>
        <end position="1021"/>
    </location>
</feature>
<feature type="compositionally biased region" description="Polar residues" evidence="13">
    <location>
        <begin position="1378"/>
        <end position="1389"/>
    </location>
</feature>
<evidence type="ECO:0000256" key="9">
    <source>
        <dbReference type="ARBA" id="ARBA00023242"/>
    </source>
</evidence>
<dbReference type="FunFam" id="3.40.50.300:FF:000585">
    <property type="entry name" value="Structural maintenance of chromosomes 4"/>
    <property type="match status" value="1"/>
</dbReference>
<dbReference type="PANTHER" id="PTHR18937:SF172">
    <property type="entry name" value="STRUCTURAL MAINTENANCE OF CHROMOSOMES PROTEIN"/>
    <property type="match status" value="1"/>
</dbReference>
<feature type="region of interest" description="Disordered" evidence="13">
    <location>
        <begin position="1"/>
        <end position="24"/>
    </location>
</feature>
<evidence type="ECO:0000256" key="4">
    <source>
        <dbReference type="ARBA" id="ARBA00022741"/>
    </source>
</evidence>
<evidence type="ECO:0000313" key="15">
    <source>
        <dbReference type="EMBL" id="CAL1689633.1"/>
    </source>
</evidence>
<dbReference type="GO" id="GO:0007076">
    <property type="term" value="P:mitotic chromosome condensation"/>
    <property type="evidence" value="ECO:0007669"/>
    <property type="project" value="TreeGrafter"/>
</dbReference>
<dbReference type="PIRSF" id="PIRSF005719">
    <property type="entry name" value="SMC"/>
    <property type="match status" value="1"/>
</dbReference>
<dbReference type="InterPro" id="IPR024704">
    <property type="entry name" value="SMC"/>
</dbReference>
<feature type="compositionally biased region" description="Basic and acidic residues" evidence="13">
    <location>
        <begin position="1"/>
        <end position="11"/>
    </location>
</feature>
<dbReference type="InterPro" id="IPR003395">
    <property type="entry name" value="RecF/RecN/SMC_N"/>
</dbReference>
<reference evidence="15" key="1">
    <citation type="submission" date="2024-04" db="EMBL/GenBank/DDBJ databases">
        <authorList>
            <consortium name="Molecular Ecology Group"/>
        </authorList>
    </citation>
    <scope>NUCLEOTIDE SEQUENCE</scope>
</reference>
<dbReference type="Gene3D" id="1.10.287.1490">
    <property type="match status" value="1"/>
</dbReference>
<proteinExistence type="inferred from homology"/>
<keyword evidence="7 12" id="KW-0175">Coiled coil</keyword>
<dbReference type="FunFam" id="1.20.1060.20:FF:000003">
    <property type="entry name" value="Structural maintenance of chromosomes 4"/>
    <property type="match status" value="1"/>
</dbReference>
<dbReference type="Gene3D" id="1.20.1060.20">
    <property type="match status" value="1"/>
</dbReference>
<dbReference type="FunFam" id="3.40.50.300:FF:000481">
    <property type="entry name" value="Structural maintenance of chromosomes 4"/>
    <property type="match status" value="1"/>
</dbReference>
<evidence type="ECO:0000256" key="3">
    <source>
        <dbReference type="ARBA" id="ARBA00022618"/>
    </source>
</evidence>
<comment type="similarity">
    <text evidence="2">Belongs to the SMC family. SMC4 subfamily.</text>
</comment>
<keyword evidence="3" id="KW-0132">Cell division</keyword>
<keyword evidence="8" id="KW-0226">DNA condensation</keyword>
<evidence type="ECO:0000256" key="2">
    <source>
        <dbReference type="ARBA" id="ARBA00006005"/>
    </source>
</evidence>
<dbReference type="InterPro" id="IPR027417">
    <property type="entry name" value="P-loop_NTPase"/>
</dbReference>
<feature type="coiled-coil region" evidence="12">
    <location>
        <begin position="453"/>
        <end position="550"/>
    </location>
</feature>
<dbReference type="PANTHER" id="PTHR18937">
    <property type="entry name" value="STRUCTURAL MAINTENANCE OF CHROMOSOMES SMC FAMILY MEMBER"/>
    <property type="match status" value="1"/>
</dbReference>
<keyword evidence="5" id="KW-0498">Mitosis</keyword>
<feature type="compositionally biased region" description="Polar residues" evidence="13">
    <location>
        <begin position="1301"/>
        <end position="1317"/>
    </location>
</feature>
<keyword evidence="9 11" id="KW-0539">Nucleus</keyword>
<dbReference type="SUPFAM" id="SSF75553">
    <property type="entry name" value="Smc hinge domain"/>
    <property type="match status" value="1"/>
</dbReference>
<dbReference type="SMART" id="SM00968">
    <property type="entry name" value="SMC_hinge"/>
    <property type="match status" value="1"/>
</dbReference>
<dbReference type="GO" id="GO:0005524">
    <property type="term" value="F:ATP binding"/>
    <property type="evidence" value="ECO:0007669"/>
    <property type="project" value="UniProtKB-KW"/>
</dbReference>
<dbReference type="EMBL" id="OZ034832">
    <property type="protein sequence ID" value="CAL1689633.1"/>
    <property type="molecule type" value="Genomic_DNA"/>
</dbReference>
<dbReference type="Gene3D" id="3.40.50.300">
    <property type="entry name" value="P-loop containing nucleotide triphosphate hydrolases"/>
    <property type="match status" value="2"/>
</dbReference>
<dbReference type="SUPFAM" id="SSF57997">
    <property type="entry name" value="Tropomyosin"/>
    <property type="match status" value="1"/>
</dbReference>
<evidence type="ECO:0000256" key="12">
    <source>
        <dbReference type="SAM" id="Coils"/>
    </source>
</evidence>
<gene>
    <name evidence="15" type="ORF">LPLAT_LOCUS14518</name>
</gene>
<dbReference type="Pfam" id="PF02463">
    <property type="entry name" value="SMC_N"/>
    <property type="match status" value="1"/>
</dbReference>
<feature type="compositionally biased region" description="Polar residues" evidence="13">
    <location>
        <begin position="1328"/>
        <end position="1344"/>
    </location>
</feature>